<dbReference type="EMBL" id="LCGF01000009">
    <property type="protein sequence ID" value="KKT11950.1"/>
    <property type="molecule type" value="Genomic_DNA"/>
</dbReference>
<dbReference type="Proteomes" id="UP000033910">
    <property type="component" value="Unassembled WGS sequence"/>
</dbReference>
<sequence length="149" mass="17542">MRTRISFFQWVGAKVFFAFCSWLQLDDQFNYIEYPSTPPVWKAVEAQRGDTKTINVIFGTLSVFKELTLTVKYQDERWYLSNILKYSGCDQFKRKWSYEFQVKIIEAGYEEGGFAFAPKGENIGEFRYLPLKVQRQKANEFMSGKTSFV</sequence>
<evidence type="ECO:0000313" key="2">
    <source>
        <dbReference type="Proteomes" id="UP000033910"/>
    </source>
</evidence>
<dbReference type="AlphaFoldDB" id="A0A0G1EPN3"/>
<accession>A0A0G1EPN3</accession>
<comment type="caution">
    <text evidence="1">The sequence shown here is derived from an EMBL/GenBank/DDBJ whole genome shotgun (WGS) entry which is preliminary data.</text>
</comment>
<protein>
    <submittedName>
        <fullName evidence="1">Uncharacterized protein</fullName>
    </submittedName>
</protein>
<reference evidence="1 2" key="1">
    <citation type="journal article" date="2015" name="Nature">
        <title>rRNA introns, odd ribosomes, and small enigmatic genomes across a large radiation of phyla.</title>
        <authorList>
            <person name="Brown C.T."/>
            <person name="Hug L.A."/>
            <person name="Thomas B.C."/>
            <person name="Sharon I."/>
            <person name="Castelle C.J."/>
            <person name="Singh A."/>
            <person name="Wilkins M.J."/>
            <person name="Williams K.H."/>
            <person name="Banfield J.F."/>
        </authorList>
    </citation>
    <scope>NUCLEOTIDE SEQUENCE [LARGE SCALE GENOMIC DNA]</scope>
</reference>
<proteinExistence type="predicted"/>
<evidence type="ECO:0000313" key="1">
    <source>
        <dbReference type="EMBL" id="KKT11950.1"/>
    </source>
</evidence>
<name>A0A0G1EPN3_UNCKA</name>
<organism evidence="1 2">
    <name type="scientific">candidate division WWE3 bacterium GW2011_GWB2_43_22</name>
    <dbReference type="NCBI Taxonomy" id="1619118"/>
    <lineage>
        <taxon>Bacteria</taxon>
        <taxon>Katanobacteria</taxon>
    </lineage>
</organism>
<gene>
    <name evidence="1" type="ORF">UV89_C0009G0002</name>
</gene>